<evidence type="ECO:0000313" key="3">
    <source>
        <dbReference type="Proteomes" id="UP000003438"/>
    </source>
</evidence>
<evidence type="ECO:0000256" key="1">
    <source>
        <dbReference type="ARBA" id="ARBA00006018"/>
    </source>
</evidence>
<dbReference type="PROSITE" id="PS01097">
    <property type="entry name" value="HUPF_HYPC"/>
    <property type="match status" value="1"/>
</dbReference>
<dbReference type="EMBL" id="ACBY02000026">
    <property type="protein sequence ID" value="EFB75407.1"/>
    <property type="molecule type" value="Genomic_DNA"/>
</dbReference>
<dbReference type="SUPFAM" id="SSF159127">
    <property type="entry name" value="HupF/HypC-like"/>
    <property type="match status" value="1"/>
</dbReference>
<proteinExistence type="inferred from homology"/>
<dbReference type="InterPro" id="IPR019812">
    <property type="entry name" value="Hydgase_assmbl_chp_CS"/>
</dbReference>
<dbReference type="OrthoDB" id="9806017at2"/>
<organism evidence="2 3">
    <name type="scientific">Subdoligranulum variabile DSM 15176</name>
    <dbReference type="NCBI Taxonomy" id="411471"/>
    <lineage>
        <taxon>Bacteria</taxon>
        <taxon>Bacillati</taxon>
        <taxon>Bacillota</taxon>
        <taxon>Clostridia</taxon>
        <taxon>Eubacteriales</taxon>
        <taxon>Oscillospiraceae</taxon>
        <taxon>Subdoligranulum</taxon>
    </lineage>
</organism>
<keyword evidence="3" id="KW-1185">Reference proteome</keyword>
<dbReference type="PANTHER" id="PTHR35177:SF2">
    <property type="entry name" value="HYDROGENASE MATURATION FACTOR HYBG"/>
    <property type="match status" value="1"/>
</dbReference>
<name>D1PPE5_9FIRM</name>
<dbReference type="NCBIfam" id="TIGR00074">
    <property type="entry name" value="hypC_hupF"/>
    <property type="match status" value="1"/>
</dbReference>
<dbReference type="GO" id="GO:0051604">
    <property type="term" value="P:protein maturation"/>
    <property type="evidence" value="ECO:0007669"/>
    <property type="project" value="TreeGrafter"/>
</dbReference>
<dbReference type="GO" id="GO:0005506">
    <property type="term" value="F:iron ion binding"/>
    <property type="evidence" value="ECO:0007669"/>
    <property type="project" value="TreeGrafter"/>
</dbReference>
<reference evidence="2" key="1">
    <citation type="submission" date="2009-12" db="EMBL/GenBank/DDBJ databases">
        <authorList>
            <person name="Weinstock G."/>
            <person name="Sodergren E."/>
            <person name="Clifton S."/>
            <person name="Fulton L."/>
            <person name="Fulton B."/>
            <person name="Courtney L."/>
            <person name="Fronick C."/>
            <person name="Harrison M."/>
            <person name="Strong C."/>
            <person name="Farmer C."/>
            <person name="Delahaunty K."/>
            <person name="Markovic C."/>
            <person name="Hall O."/>
            <person name="Minx P."/>
            <person name="Tomlinson C."/>
            <person name="Mitreva M."/>
            <person name="Nelson J."/>
            <person name="Hou S."/>
            <person name="Wollam A."/>
            <person name="Pepin K.H."/>
            <person name="Johnson M."/>
            <person name="Bhonagiri V."/>
            <person name="Nash W.E."/>
            <person name="Warren W."/>
            <person name="Chinwalla A."/>
            <person name="Mardis E.R."/>
            <person name="Wilson R.K."/>
        </authorList>
    </citation>
    <scope>NUCLEOTIDE SEQUENCE [LARGE SCALE GENOMIC DNA]</scope>
    <source>
        <strain evidence="2">DSM 15176</strain>
    </source>
</reference>
<gene>
    <name evidence="2" type="primary">hypC</name>
    <name evidence="2" type="ORF">SUBVAR_06260</name>
</gene>
<comment type="caution">
    <text evidence="2">The sequence shown here is derived from an EMBL/GenBank/DDBJ whole genome shotgun (WGS) entry which is preliminary data.</text>
</comment>
<dbReference type="HOGENOM" id="CLU_159381_2_2_9"/>
<protein>
    <submittedName>
        <fullName evidence="2">Hydrogenase assembly chaperone HypC/HupF</fullName>
    </submittedName>
</protein>
<dbReference type="STRING" id="411471.SUBVAR_06260"/>
<dbReference type="PANTHER" id="PTHR35177">
    <property type="entry name" value="HYDROGENASE MATURATION FACTOR HYBG"/>
    <property type="match status" value="1"/>
</dbReference>
<dbReference type="RefSeq" id="WP_007047625.1">
    <property type="nucleotide sequence ID" value="NZ_GG704769.1"/>
</dbReference>
<sequence>MCLAVPLKIVSLEGDGKHAVGEAAGLTQKVRVDFLPAIAVGDYVMVHAGFAIEKLTPEQAAENLACIEEAIHAL</sequence>
<dbReference type="AlphaFoldDB" id="D1PPE5"/>
<dbReference type="Proteomes" id="UP000003438">
    <property type="component" value="Unassembled WGS sequence"/>
</dbReference>
<dbReference type="eggNOG" id="COG0298">
    <property type="taxonomic scope" value="Bacteria"/>
</dbReference>
<dbReference type="InterPro" id="IPR001109">
    <property type="entry name" value="Hydrogenase_HupF/HypC"/>
</dbReference>
<accession>D1PPE5</accession>
<comment type="similarity">
    <text evidence="1">Belongs to the HupF/HypC family.</text>
</comment>
<evidence type="ECO:0000313" key="2">
    <source>
        <dbReference type="EMBL" id="EFB75407.1"/>
    </source>
</evidence>
<dbReference type="GO" id="GO:1902670">
    <property type="term" value="F:carbon dioxide binding"/>
    <property type="evidence" value="ECO:0007669"/>
    <property type="project" value="TreeGrafter"/>
</dbReference>
<dbReference type="Pfam" id="PF01455">
    <property type="entry name" value="HupF_HypC"/>
    <property type="match status" value="1"/>
</dbReference>
<dbReference type="Gene3D" id="2.30.30.140">
    <property type="match status" value="1"/>
</dbReference>
<dbReference type="PRINTS" id="PR00445">
    <property type="entry name" value="HUPFHYPC"/>
</dbReference>